<dbReference type="Gene3D" id="3.40.50.2300">
    <property type="match status" value="1"/>
</dbReference>
<reference evidence="3" key="1">
    <citation type="journal article" date="2019" name="Int. J. Syst. Evol. Microbiol.">
        <title>The Global Catalogue of Microorganisms (GCM) 10K type strain sequencing project: providing services to taxonomists for standard genome sequencing and annotation.</title>
        <authorList>
            <consortium name="The Broad Institute Genomics Platform"/>
            <consortium name="The Broad Institute Genome Sequencing Center for Infectious Disease"/>
            <person name="Wu L."/>
            <person name="Ma J."/>
        </authorList>
    </citation>
    <scope>NUCLEOTIDE SEQUENCE [LARGE SCALE GENOMIC DNA]</scope>
    <source>
        <strain evidence="3">KCTC 52438</strain>
    </source>
</reference>
<name>A0ABV7HCX0_9GAMM</name>
<keyword evidence="1" id="KW-0732">Signal</keyword>
<comment type="caution">
    <text evidence="2">The sequence shown here is derived from an EMBL/GenBank/DDBJ whole genome shotgun (WGS) entry which is preliminary data.</text>
</comment>
<feature type="signal peptide" evidence="1">
    <location>
        <begin position="1"/>
        <end position="25"/>
    </location>
</feature>
<dbReference type="EMBL" id="JBHRSZ010000004">
    <property type="protein sequence ID" value="MFC3151743.1"/>
    <property type="molecule type" value="Genomic_DNA"/>
</dbReference>
<protein>
    <submittedName>
        <fullName evidence="2">Uncharacterized protein</fullName>
    </submittedName>
</protein>
<sequence>MKLQQNIRIIVSALFFLLASSLTHAKEPKFYVISPKISKELTDFYFNHGFKPRRSIPSNLSPQDNIIFYDCQISNELEHLQILYVCHQPNESDITTSAFLIPVPSPVDQLTLAQTVMAQDLNIAVFYSRNSELQYKYLATNKAEGVKLSGYRSYGSLKFDKDIKEIIKDNDAVLALTDNSIFNTATLRAIMLSTYREHKPIFGPNKAFVQAGSIASLHVTDINIAETAIELSNQFQNDEYLPGIYFTKTQQYETNPTAARTLSLDLPLRSEISSTVTRKEAKDVHL</sequence>
<keyword evidence="3" id="KW-1185">Reference proteome</keyword>
<gene>
    <name evidence="2" type="ORF">ACFOEK_11955</name>
</gene>
<dbReference type="RefSeq" id="WP_386721076.1">
    <property type="nucleotide sequence ID" value="NZ_JBHRSZ010000004.1"/>
</dbReference>
<feature type="chain" id="PRO_5046319916" evidence="1">
    <location>
        <begin position="26"/>
        <end position="286"/>
    </location>
</feature>
<evidence type="ECO:0000313" key="3">
    <source>
        <dbReference type="Proteomes" id="UP001595476"/>
    </source>
</evidence>
<dbReference type="Proteomes" id="UP001595476">
    <property type="component" value="Unassembled WGS sequence"/>
</dbReference>
<evidence type="ECO:0000256" key="1">
    <source>
        <dbReference type="SAM" id="SignalP"/>
    </source>
</evidence>
<accession>A0ABV7HCX0</accession>
<organism evidence="2 3">
    <name type="scientific">Litoribrevibacter euphylliae</name>
    <dbReference type="NCBI Taxonomy" id="1834034"/>
    <lineage>
        <taxon>Bacteria</taxon>
        <taxon>Pseudomonadati</taxon>
        <taxon>Pseudomonadota</taxon>
        <taxon>Gammaproteobacteria</taxon>
        <taxon>Oceanospirillales</taxon>
        <taxon>Oceanospirillaceae</taxon>
        <taxon>Litoribrevibacter</taxon>
    </lineage>
</organism>
<proteinExistence type="predicted"/>
<evidence type="ECO:0000313" key="2">
    <source>
        <dbReference type="EMBL" id="MFC3151743.1"/>
    </source>
</evidence>